<dbReference type="GO" id="GO:0046872">
    <property type="term" value="F:metal ion binding"/>
    <property type="evidence" value="ECO:0007669"/>
    <property type="project" value="UniProtKB-UniRule"/>
</dbReference>
<accession>A0A2N2E9D0</accession>
<keyword evidence="3 6" id="KW-0645">Protease</keyword>
<protein>
    <recommendedName>
        <fullName evidence="6 7">Methionine aminopeptidase</fullName>
        <shortName evidence="6">MAP</shortName>
        <shortName evidence="6">MetAP</shortName>
        <ecNumber evidence="6 7">3.4.11.18</ecNumber>
    </recommendedName>
    <alternativeName>
        <fullName evidence="6">Peptidase M</fullName>
    </alternativeName>
</protein>
<dbReference type="NCBIfam" id="TIGR00500">
    <property type="entry name" value="met_pdase_I"/>
    <property type="match status" value="1"/>
</dbReference>
<dbReference type="Pfam" id="PF00557">
    <property type="entry name" value="Peptidase_M24"/>
    <property type="match status" value="2"/>
</dbReference>
<dbReference type="Gene3D" id="3.90.230.10">
    <property type="entry name" value="Creatinase/methionine aminopeptidase superfamily"/>
    <property type="match status" value="1"/>
</dbReference>
<evidence type="ECO:0000256" key="4">
    <source>
        <dbReference type="ARBA" id="ARBA00022723"/>
    </source>
</evidence>
<feature type="binding site" evidence="6">
    <location>
        <position position="132"/>
    </location>
    <ligand>
        <name>a divalent metal cation</name>
        <dbReference type="ChEBI" id="CHEBI:60240"/>
        <label>2</label>
        <note>catalytic</note>
    </ligand>
</feature>
<dbReference type="CDD" id="cd01086">
    <property type="entry name" value="MetAP1"/>
    <property type="match status" value="1"/>
</dbReference>
<evidence type="ECO:0000256" key="6">
    <source>
        <dbReference type="HAMAP-Rule" id="MF_01974"/>
    </source>
</evidence>
<comment type="caution">
    <text evidence="9">The sequence shown here is derived from an EMBL/GenBank/DDBJ whole genome shotgun (WGS) entry which is preliminary data.</text>
</comment>
<evidence type="ECO:0000256" key="5">
    <source>
        <dbReference type="ARBA" id="ARBA00022801"/>
    </source>
</evidence>
<evidence type="ECO:0000259" key="8">
    <source>
        <dbReference type="Pfam" id="PF00557"/>
    </source>
</evidence>
<feature type="binding site" evidence="6">
    <location>
        <position position="262"/>
    </location>
    <ligand>
        <name>a divalent metal cation</name>
        <dbReference type="ChEBI" id="CHEBI:60240"/>
        <label>2</label>
        <note>catalytic</note>
    </ligand>
</feature>
<feature type="binding site" evidence="6">
    <location>
        <position position="195"/>
    </location>
    <ligand>
        <name>a divalent metal cation</name>
        <dbReference type="ChEBI" id="CHEBI:60240"/>
        <label>2</label>
        <note>catalytic</note>
    </ligand>
</feature>
<feature type="domain" description="Peptidase M24" evidence="8">
    <location>
        <begin position="127"/>
        <end position="268"/>
    </location>
</feature>
<dbReference type="Proteomes" id="UP000233517">
    <property type="component" value="Unassembled WGS sequence"/>
</dbReference>
<reference evidence="9 10" key="1">
    <citation type="journal article" date="2017" name="ISME J.">
        <title>Potential for microbial H2 and metal transformations associated with novel bacteria and archaea in deep terrestrial subsurface sediments.</title>
        <authorList>
            <person name="Hernsdorf A.W."/>
            <person name="Amano Y."/>
            <person name="Miyakawa K."/>
            <person name="Ise K."/>
            <person name="Suzuki Y."/>
            <person name="Anantharaman K."/>
            <person name="Probst A."/>
            <person name="Burstein D."/>
            <person name="Thomas B.C."/>
            <person name="Banfield J.F."/>
        </authorList>
    </citation>
    <scope>NUCLEOTIDE SEQUENCE [LARGE SCALE GENOMIC DNA]</scope>
    <source>
        <strain evidence="9">HGW-Falkowbacteria-1</strain>
    </source>
</reference>
<dbReference type="PANTHER" id="PTHR43330">
    <property type="entry name" value="METHIONINE AMINOPEPTIDASE"/>
    <property type="match status" value="1"/>
</dbReference>
<comment type="function">
    <text evidence="1 6">Removes the N-terminal methionine from nascent proteins. The N-terminal methionine is often cleaved when the second residue in the primary sequence is small and uncharged (Met-Ala-, Cys, Gly, Pro, Ser, Thr, or Val). Requires deformylation of the N(alpha)-formylated initiator methionine before it can be hydrolyzed.</text>
</comment>
<dbReference type="EC" id="3.4.11.18" evidence="6 7"/>
<feature type="binding site" evidence="6">
    <location>
        <position position="231"/>
    </location>
    <ligand>
        <name>a divalent metal cation</name>
        <dbReference type="ChEBI" id="CHEBI:60240"/>
        <label>2</label>
        <note>catalytic</note>
    </ligand>
</feature>
<evidence type="ECO:0000313" key="10">
    <source>
        <dbReference type="Proteomes" id="UP000233517"/>
    </source>
</evidence>
<comment type="similarity">
    <text evidence="6">Belongs to the peptidase M24A family. Methionine aminopeptidase type 1 subfamily.</text>
</comment>
<dbReference type="InterPro" id="IPR036005">
    <property type="entry name" value="Creatinase/aminopeptidase-like"/>
</dbReference>
<dbReference type="GO" id="GO:0004239">
    <property type="term" value="F:initiator methionyl aminopeptidase activity"/>
    <property type="evidence" value="ECO:0007669"/>
    <property type="project" value="UniProtKB-UniRule"/>
</dbReference>
<evidence type="ECO:0000313" key="9">
    <source>
        <dbReference type="EMBL" id="PKM91276.1"/>
    </source>
</evidence>
<feature type="binding site" evidence="6">
    <location>
        <position position="82"/>
    </location>
    <ligand>
        <name>substrate</name>
    </ligand>
</feature>
<comment type="catalytic activity">
    <reaction evidence="6 7">
        <text>Release of N-terminal amino acids, preferentially methionine, from peptides and arylamides.</text>
        <dbReference type="EC" id="3.4.11.18"/>
    </reaction>
</comment>
<dbReference type="InterPro" id="IPR002467">
    <property type="entry name" value="Pept_M24A_MAP1"/>
</dbReference>
<dbReference type="SUPFAM" id="SSF55920">
    <property type="entry name" value="Creatinase/aminopeptidase"/>
    <property type="match status" value="1"/>
</dbReference>
<dbReference type="PRINTS" id="PR00599">
    <property type="entry name" value="MAPEPTIDASE"/>
</dbReference>
<dbReference type="GO" id="GO:0005829">
    <property type="term" value="C:cytosol"/>
    <property type="evidence" value="ECO:0007669"/>
    <property type="project" value="TreeGrafter"/>
</dbReference>
<feature type="binding site" evidence="6">
    <location>
        <position position="202"/>
    </location>
    <ligand>
        <name>substrate</name>
    </ligand>
</feature>
<evidence type="ECO:0000256" key="1">
    <source>
        <dbReference type="ARBA" id="ARBA00002521"/>
    </source>
</evidence>
<keyword evidence="4 6" id="KW-0479">Metal-binding</keyword>
<feature type="binding site" evidence="6">
    <location>
        <position position="132"/>
    </location>
    <ligand>
        <name>a divalent metal cation</name>
        <dbReference type="ChEBI" id="CHEBI:60240"/>
        <label>1</label>
    </ligand>
</feature>
<keyword evidence="2 6" id="KW-0031">Aminopeptidase</keyword>
<feature type="binding site" evidence="6">
    <location>
        <position position="100"/>
    </location>
    <ligand>
        <name>a divalent metal cation</name>
        <dbReference type="ChEBI" id="CHEBI:60240"/>
        <label>1</label>
    </ligand>
</feature>
<dbReference type="GO" id="GO:0070006">
    <property type="term" value="F:metalloaminopeptidase activity"/>
    <property type="evidence" value="ECO:0007669"/>
    <property type="project" value="UniProtKB-UniRule"/>
</dbReference>
<feature type="domain" description="Peptidase M24" evidence="8">
    <location>
        <begin position="12"/>
        <end position="105"/>
    </location>
</feature>
<dbReference type="HAMAP" id="MF_01974">
    <property type="entry name" value="MetAP_1"/>
    <property type="match status" value="1"/>
</dbReference>
<comment type="cofactor">
    <cofactor evidence="6">
        <name>Co(2+)</name>
        <dbReference type="ChEBI" id="CHEBI:48828"/>
    </cofactor>
    <cofactor evidence="6">
        <name>Zn(2+)</name>
        <dbReference type="ChEBI" id="CHEBI:29105"/>
    </cofactor>
    <cofactor evidence="6">
        <name>Mn(2+)</name>
        <dbReference type="ChEBI" id="CHEBI:29035"/>
    </cofactor>
    <cofactor evidence="6">
        <name>Fe(2+)</name>
        <dbReference type="ChEBI" id="CHEBI:29033"/>
    </cofactor>
    <text evidence="6">Binds 2 divalent metal cations per subunit. Has a high-affinity and a low affinity metal-binding site. The true nature of the physiological cofactor is under debate. The enzyme is active with cobalt, zinc, manganese or divalent iron ions. Most likely, methionine aminopeptidases function as mononuclear Fe(2+)-metalloproteases under physiological conditions, and the catalytically relevant metal-binding site has been assigned to the histidine-containing high-affinity site.</text>
</comment>
<proteinExistence type="inferred from homology"/>
<dbReference type="GO" id="GO:0006508">
    <property type="term" value="P:proteolysis"/>
    <property type="evidence" value="ECO:0007669"/>
    <property type="project" value="UniProtKB-KW"/>
</dbReference>
<sequence>MIELKTLEEIKILRQGGKILAGVLDELVKLSKPGANTEDLENLALKLISVAGGRPSFKDYSMGGNIFFPSALCVSINKEVVHGASLPNRILKSGDIVGLDIGMEWPIQSKEEAEKNNIPFNHRSEGGGFYTDMCRTVAIGKISKEARRLINVSREALMLGISQAKAGNTINDIGRAVETFVQKNGFSVVRDLVGHGVGYMAHEAPNVFNYVINEKDSENIELKSGMVIAIEPMINVGRFNVKVANNNYTFISSDGSLSSHYEHSIAITDSGNIILTEN</sequence>
<evidence type="ECO:0000256" key="3">
    <source>
        <dbReference type="ARBA" id="ARBA00022670"/>
    </source>
</evidence>
<dbReference type="PANTHER" id="PTHR43330:SF27">
    <property type="entry name" value="METHIONINE AMINOPEPTIDASE"/>
    <property type="match status" value="1"/>
</dbReference>
<dbReference type="EMBL" id="PHAI01000002">
    <property type="protein sequence ID" value="PKM91276.1"/>
    <property type="molecule type" value="Genomic_DNA"/>
</dbReference>
<name>A0A2N2E9D0_9BACT</name>
<dbReference type="InterPro" id="IPR001714">
    <property type="entry name" value="Pept_M24_MAP"/>
</dbReference>
<evidence type="ECO:0000256" key="2">
    <source>
        <dbReference type="ARBA" id="ARBA00022438"/>
    </source>
</evidence>
<evidence type="ECO:0000256" key="7">
    <source>
        <dbReference type="RuleBase" id="RU003653"/>
    </source>
</evidence>
<feature type="binding site" evidence="6">
    <location>
        <position position="262"/>
    </location>
    <ligand>
        <name>a divalent metal cation</name>
        <dbReference type="ChEBI" id="CHEBI:60240"/>
        <label>1</label>
    </ligand>
</feature>
<dbReference type="InterPro" id="IPR000994">
    <property type="entry name" value="Pept_M24"/>
</dbReference>
<organism evidence="9 10">
    <name type="scientific">Candidatus Falkowbacteria bacterium HGW-Falkowbacteria-1</name>
    <dbReference type="NCBI Taxonomy" id="2013768"/>
    <lineage>
        <taxon>Bacteria</taxon>
        <taxon>Candidatus Falkowiibacteriota</taxon>
    </lineage>
</organism>
<dbReference type="AlphaFoldDB" id="A0A2N2E9D0"/>
<comment type="subunit">
    <text evidence="6">Monomer.</text>
</comment>
<keyword evidence="5 6" id="KW-0378">Hydrolase</keyword>
<gene>
    <name evidence="6 9" type="primary">map</name>
    <name evidence="9" type="ORF">CVU82_01605</name>
</gene>